<dbReference type="PANTHER" id="PTHR16019:SF5">
    <property type="entry name" value="BSD DOMAIN-CONTAINING PROTEIN 1"/>
    <property type="match status" value="1"/>
</dbReference>
<reference evidence="3 4" key="1">
    <citation type="submission" date="2016-03" db="EMBL/GenBank/DDBJ databases">
        <authorList>
            <person name="Devillers H."/>
        </authorList>
    </citation>
    <scope>NUCLEOTIDE SEQUENCE [LARGE SCALE GENOMIC DNA]</scope>
    <source>
        <strain evidence="3">CBS 10888</strain>
    </source>
</reference>
<feature type="region of interest" description="Disordered" evidence="1">
    <location>
        <begin position="122"/>
        <end position="143"/>
    </location>
</feature>
<accession>A0A1G4IPA8</accession>
<dbReference type="Pfam" id="PF03909">
    <property type="entry name" value="BSD"/>
    <property type="match status" value="1"/>
</dbReference>
<dbReference type="SUPFAM" id="SSF140383">
    <property type="entry name" value="BSD domain-like"/>
    <property type="match status" value="1"/>
</dbReference>
<protein>
    <submittedName>
        <fullName evidence="3">LADA_0A04984g1_1</fullName>
    </submittedName>
</protein>
<name>A0A1G4IPA8_9SACH</name>
<proteinExistence type="predicted"/>
<feature type="region of interest" description="Disordered" evidence="1">
    <location>
        <begin position="234"/>
        <end position="302"/>
    </location>
</feature>
<evidence type="ECO:0000256" key="1">
    <source>
        <dbReference type="SAM" id="MobiDB-lite"/>
    </source>
</evidence>
<feature type="compositionally biased region" description="Acidic residues" evidence="1">
    <location>
        <begin position="290"/>
        <end position="302"/>
    </location>
</feature>
<keyword evidence="4" id="KW-1185">Reference proteome</keyword>
<feature type="domain" description="BSD" evidence="2">
    <location>
        <begin position="170"/>
        <end position="222"/>
    </location>
</feature>
<dbReference type="OrthoDB" id="73788at2759"/>
<dbReference type="Gene3D" id="1.10.3970.10">
    <property type="entry name" value="BSD domain"/>
    <property type="match status" value="1"/>
</dbReference>
<organism evidence="3 4">
    <name type="scientific">Lachancea dasiensis</name>
    <dbReference type="NCBI Taxonomy" id="1072105"/>
    <lineage>
        <taxon>Eukaryota</taxon>
        <taxon>Fungi</taxon>
        <taxon>Dikarya</taxon>
        <taxon>Ascomycota</taxon>
        <taxon>Saccharomycotina</taxon>
        <taxon>Saccharomycetes</taxon>
        <taxon>Saccharomycetales</taxon>
        <taxon>Saccharomycetaceae</taxon>
        <taxon>Lachancea</taxon>
    </lineage>
</organism>
<gene>
    <name evidence="3" type="ORF">LADA_0A04984G</name>
</gene>
<dbReference type="InterPro" id="IPR051494">
    <property type="entry name" value="BSD_domain-containing"/>
</dbReference>
<dbReference type="InterPro" id="IPR005607">
    <property type="entry name" value="BSD_dom"/>
</dbReference>
<feature type="region of interest" description="Disordered" evidence="1">
    <location>
        <begin position="1"/>
        <end position="24"/>
    </location>
</feature>
<dbReference type="InterPro" id="IPR035925">
    <property type="entry name" value="BSD_dom_sf"/>
</dbReference>
<dbReference type="PROSITE" id="PS50858">
    <property type="entry name" value="BSD"/>
    <property type="match status" value="1"/>
</dbReference>
<dbReference type="SMART" id="SM00751">
    <property type="entry name" value="BSD"/>
    <property type="match status" value="1"/>
</dbReference>
<evidence type="ECO:0000313" key="4">
    <source>
        <dbReference type="Proteomes" id="UP000190274"/>
    </source>
</evidence>
<feature type="compositionally biased region" description="Basic and acidic residues" evidence="1">
    <location>
        <begin position="276"/>
        <end position="289"/>
    </location>
</feature>
<feature type="compositionally biased region" description="Acidic residues" evidence="1">
    <location>
        <begin position="241"/>
        <end position="255"/>
    </location>
</feature>
<dbReference type="PANTHER" id="PTHR16019">
    <property type="entry name" value="SYNAPSE-ASSOCIATED PROTEIN"/>
    <property type="match status" value="1"/>
</dbReference>
<evidence type="ECO:0000313" key="3">
    <source>
        <dbReference type="EMBL" id="SCU78305.1"/>
    </source>
</evidence>
<sequence length="302" mass="33565">MEFFYEEQAIESGNGTSDVPEAHDNSTEEAFQKFEGSIDKQYQKTAKAVKNLINDEQGLELNLPLDSRLSGRAQGALDSLDKQLHDVENAAQDYWKKMSNNSFWSSMTGSLSSKLEEVVKLSGGNPASNTGPSGLRDRAGTPIAGNRTDAELRLLSSDKSLYLDNADAIDEKDFDVDALTSEISELLESNSTLTQTMNSIVPEKISYSRFWCIYFSRKDKILAMEYERKELLKPKNKEEDTVSWDEDDDEVEVEDGSNSLEPKTGAGTLPGASIDDSAREKKPLTVEGKESEDDDEDDGDWE</sequence>
<dbReference type="AlphaFoldDB" id="A0A1G4IPA8"/>
<dbReference type="EMBL" id="LT598460">
    <property type="protein sequence ID" value="SCU78305.1"/>
    <property type="molecule type" value="Genomic_DNA"/>
</dbReference>
<dbReference type="GO" id="GO:0005737">
    <property type="term" value="C:cytoplasm"/>
    <property type="evidence" value="ECO:0007669"/>
    <property type="project" value="TreeGrafter"/>
</dbReference>
<evidence type="ECO:0000259" key="2">
    <source>
        <dbReference type="PROSITE" id="PS50858"/>
    </source>
</evidence>
<dbReference type="Proteomes" id="UP000190274">
    <property type="component" value="Chromosome A"/>
</dbReference>